<dbReference type="PANTHER" id="PTHR43883">
    <property type="entry name" value="SLR0207 PROTEIN"/>
    <property type="match status" value="1"/>
</dbReference>
<dbReference type="EMBL" id="JAMQBK010000014">
    <property type="protein sequence ID" value="MCM2369855.1"/>
    <property type="molecule type" value="Genomic_DNA"/>
</dbReference>
<dbReference type="Gene3D" id="3.40.50.300">
    <property type="entry name" value="P-loop containing nucleotide triphosphate hydrolases"/>
    <property type="match status" value="1"/>
</dbReference>
<dbReference type="InterPro" id="IPR027417">
    <property type="entry name" value="P-loop_NTPase"/>
</dbReference>
<dbReference type="SUPFAM" id="SSF56112">
    <property type="entry name" value="Protein kinase-like (PK-like)"/>
    <property type="match status" value="1"/>
</dbReference>
<dbReference type="Pfam" id="PF13671">
    <property type="entry name" value="AAA_33"/>
    <property type="match status" value="1"/>
</dbReference>
<evidence type="ECO:0000313" key="2">
    <source>
        <dbReference type="Proteomes" id="UP001202961"/>
    </source>
</evidence>
<accession>A0ABT0TZ55</accession>
<keyword evidence="2" id="KW-1185">Reference proteome</keyword>
<dbReference type="InterPro" id="IPR011009">
    <property type="entry name" value="Kinase-like_dom_sf"/>
</dbReference>
<reference evidence="1 2" key="1">
    <citation type="journal article" date="2022" name="Syst. Appl. Microbiol.">
        <title>Rhodopirellula aestuarii sp. nov., a novel member of the genus Rhodopirellula isolated from brackish sediments collected in the Tagus River estuary, Portugal.</title>
        <authorList>
            <person name="Vitorino I.R."/>
            <person name="Klimek D."/>
            <person name="Calusinska M."/>
            <person name="Lobo-da-Cunha A."/>
            <person name="Vasconcelos V."/>
            <person name="Lage O.M."/>
        </authorList>
    </citation>
    <scope>NUCLEOTIDE SEQUENCE [LARGE SCALE GENOMIC DNA]</scope>
    <source>
        <strain evidence="1 2">ICT_H3.1</strain>
    </source>
</reference>
<evidence type="ECO:0000313" key="1">
    <source>
        <dbReference type="EMBL" id="MCM2369855.1"/>
    </source>
</evidence>
<sequence length="518" mass="59192">MPTSTGNPNTKELVDSLSQPDAYRYPIDGDIEICTTHISNVFLAGDYVFKVKKPITTNFLDYSTLELRKHYCDEEVRLGKRYDEDLYQGVVAISLDDGKLRVEGDGEPVEFAVKMKRFPSDALLSERIKHGVLTSDEVVQLAGWLGTFHQNAAICDPEFAKGWTGFLKSNSLHILEQLEAFLCDETIGTLQVLRNWSDEYLCEHRDRFERRVEGNFIRECHGDLHLQNVVHWGDRLIPFDGIESSERLRWIDVLSDAAFLSMDLAARGHLDLSRSFINAYVQRTGDYESLELLRWFLFYRAIVRAMVPAMRASQLDVAEEERVEALADAHRHVDLAYRFTLREEPSLWITHGVSGSGKTTLSETVIQRHECFRVVSDVERKRMQGIRPTERVVDEMKTRLYSDAHTEATYQRLATLSRGILRAGYSVIVDATFLKQKQRELFVGLAEAEGVAFRILECRSDRQTLHQRVADRIAKDTSASDADVKVLEAQLAQQEPLTDSERRFAIEIPSLVSTVERL</sequence>
<gene>
    <name evidence="1" type="ORF">NB063_04385</name>
</gene>
<organism evidence="1 2">
    <name type="scientific">Aporhodopirellula aestuarii</name>
    <dbReference type="NCBI Taxonomy" id="2950107"/>
    <lineage>
        <taxon>Bacteria</taxon>
        <taxon>Pseudomonadati</taxon>
        <taxon>Planctomycetota</taxon>
        <taxon>Planctomycetia</taxon>
        <taxon>Pirellulales</taxon>
        <taxon>Pirellulaceae</taxon>
        <taxon>Aporhodopirellula</taxon>
    </lineage>
</organism>
<dbReference type="Proteomes" id="UP001202961">
    <property type="component" value="Unassembled WGS sequence"/>
</dbReference>
<dbReference type="PANTHER" id="PTHR43883:SF1">
    <property type="entry name" value="GLUCONOKINASE"/>
    <property type="match status" value="1"/>
</dbReference>
<proteinExistence type="predicted"/>
<protein>
    <submittedName>
        <fullName evidence="1">AAA family ATPase</fullName>
    </submittedName>
</protein>
<dbReference type="RefSeq" id="WP_250927525.1">
    <property type="nucleotide sequence ID" value="NZ_JAMQBK010000014.1"/>
</dbReference>
<dbReference type="SUPFAM" id="SSF52540">
    <property type="entry name" value="P-loop containing nucleoside triphosphate hydrolases"/>
    <property type="match status" value="1"/>
</dbReference>
<dbReference type="InterPro" id="IPR052732">
    <property type="entry name" value="Cell-binding_unc_protein"/>
</dbReference>
<comment type="caution">
    <text evidence="1">The sequence shown here is derived from an EMBL/GenBank/DDBJ whole genome shotgun (WGS) entry which is preliminary data.</text>
</comment>
<name>A0ABT0TZ55_9BACT</name>